<dbReference type="CDD" id="cd04659">
    <property type="entry name" value="Piwi_piwi-like_ProArk"/>
    <property type="match status" value="1"/>
</dbReference>
<evidence type="ECO:0000313" key="1">
    <source>
        <dbReference type="EMBL" id="APZ51081.1"/>
    </source>
</evidence>
<dbReference type="STRING" id="1250539.Ga0080574_TMP747"/>
<protein>
    <recommendedName>
        <fullName evidence="3">Piwi domain-containing protein</fullName>
    </recommendedName>
</protein>
<gene>
    <name evidence="1" type="ORF">Ga0080574_TMP747</name>
</gene>
<dbReference type="SUPFAM" id="SSF53098">
    <property type="entry name" value="Ribonuclease H-like"/>
    <property type="match status" value="1"/>
</dbReference>
<keyword evidence="2" id="KW-1185">Reference proteome</keyword>
<sequence length="512" mass="57905">MAARRKRKVNTNRKLLPISEPRLLFAHDQKLDDPKDGLLLFGPPKDHPAIEYGVIGTPEGIEQFKSWAGTIAGAIDADPKVGSSVMFPGFESVFRTEWKTEPRVALPLDAAELDHTIRNTDAHQRVYDTVDLFAGRIRRWVEEEDAKVALWFVVVPEELWKLCRPNQTISKAAGVTGDTALSHRKAMRLWENPDLFDDINEAAEKHRFENHFHNQLKARLLGCEAVTQIVRQTTIAPEKHLNSIGKPIRNVQDEATIAWNLSTAIYYKAGAKPWTLADIREAVCYIGLVFKRTNSPRDEYEACCGAQMFLHTGEGIVFKGSVGSWASDRPGEFHLPKDQAAEIVRRCVDSYRNWHGEAPKELFIHGRTNFNREEIEGFRDGAPEGTKVSGIQIKRPNDLKLFREEGKRGVMRGLSLKVDHRNAFLWSSGYVPKLKTYPGREIPTPLKVKIVFGETLIEQVLEDILSLTKLNFNTCIYGDGYPVTLRFADDVGEILTAIPEVSSKPLPFRHYI</sequence>
<reference evidence="1 2" key="1">
    <citation type="submission" date="2016-04" db="EMBL/GenBank/DDBJ databases">
        <title>Deep-sea bacteria in the southern Pacific.</title>
        <authorList>
            <person name="Tang K."/>
        </authorList>
    </citation>
    <scope>NUCLEOTIDE SEQUENCE [LARGE SCALE GENOMIC DNA]</scope>
    <source>
        <strain evidence="1 2">JLT2014</strain>
    </source>
</reference>
<dbReference type="Gene3D" id="3.30.420.10">
    <property type="entry name" value="Ribonuclease H-like superfamily/Ribonuclease H"/>
    <property type="match status" value="1"/>
</dbReference>
<evidence type="ECO:0000313" key="2">
    <source>
        <dbReference type="Proteomes" id="UP000187059"/>
    </source>
</evidence>
<proteinExistence type="predicted"/>
<dbReference type="EMBL" id="CP015093">
    <property type="protein sequence ID" value="APZ51081.1"/>
    <property type="molecule type" value="Genomic_DNA"/>
</dbReference>
<dbReference type="OrthoDB" id="580851at2"/>
<evidence type="ECO:0008006" key="3">
    <source>
        <dbReference type="Google" id="ProtNLM"/>
    </source>
</evidence>
<organism evidence="1 2">
    <name type="scientific">Salipiger abyssi</name>
    <dbReference type="NCBI Taxonomy" id="1250539"/>
    <lineage>
        <taxon>Bacteria</taxon>
        <taxon>Pseudomonadati</taxon>
        <taxon>Pseudomonadota</taxon>
        <taxon>Alphaproteobacteria</taxon>
        <taxon>Rhodobacterales</taxon>
        <taxon>Roseobacteraceae</taxon>
        <taxon>Salipiger</taxon>
    </lineage>
</organism>
<dbReference type="Proteomes" id="UP000187059">
    <property type="component" value="Chromosome"/>
</dbReference>
<dbReference type="InterPro" id="IPR012337">
    <property type="entry name" value="RNaseH-like_sf"/>
</dbReference>
<dbReference type="KEGG" id="paby:Ga0080574_TMP747"/>
<dbReference type="InterPro" id="IPR036397">
    <property type="entry name" value="RNaseH_sf"/>
</dbReference>
<dbReference type="RefSeq" id="WP_076705638.1">
    <property type="nucleotide sequence ID" value="NZ_CP015093.1"/>
</dbReference>
<dbReference type="GO" id="GO:0003676">
    <property type="term" value="F:nucleic acid binding"/>
    <property type="evidence" value="ECO:0007669"/>
    <property type="project" value="InterPro"/>
</dbReference>
<dbReference type="AlphaFoldDB" id="A0A1P8UNY8"/>
<accession>A0A1P8UNY8</accession>
<name>A0A1P8UNY8_9RHOB</name>